<dbReference type="AlphaFoldDB" id="A0A3M8LHZ7"/>
<feature type="transmembrane region" description="Helical" evidence="1">
    <location>
        <begin position="38"/>
        <end position="61"/>
    </location>
</feature>
<accession>A0A3M8LHZ7</accession>
<sequence>MKSWTFNTCALTGFACSSFAVLLLVLNAITGSAMISVLLPAAIVALVVGGAFSVRAHLLWIRGRGTSLR</sequence>
<gene>
    <name evidence="2" type="ORF">EEJ31_04380</name>
</gene>
<protein>
    <submittedName>
        <fullName evidence="2">Uncharacterized protein</fullName>
    </submittedName>
</protein>
<reference evidence="2 3" key="1">
    <citation type="submission" date="2018-11" db="EMBL/GenBank/DDBJ databases">
        <title>Cryobacterium sp. nov., isolated from rhizosphere soil of lettuce.</title>
        <authorList>
            <person name="Wang Y."/>
        </authorList>
    </citation>
    <scope>NUCLEOTIDE SEQUENCE [LARGE SCALE GENOMIC DNA]</scope>
    <source>
        <strain evidence="2 3">NEAU-85</strain>
    </source>
</reference>
<keyword evidence="1" id="KW-0812">Transmembrane</keyword>
<dbReference type="RefSeq" id="WP_123045083.1">
    <property type="nucleotide sequence ID" value="NZ_RDSR01000005.1"/>
</dbReference>
<dbReference type="Proteomes" id="UP000279859">
    <property type="component" value="Unassembled WGS sequence"/>
</dbReference>
<evidence type="ECO:0000313" key="2">
    <source>
        <dbReference type="EMBL" id="RNE64118.1"/>
    </source>
</evidence>
<proteinExistence type="predicted"/>
<name>A0A3M8LHZ7_9MICO</name>
<comment type="caution">
    <text evidence="2">The sequence shown here is derived from an EMBL/GenBank/DDBJ whole genome shotgun (WGS) entry which is preliminary data.</text>
</comment>
<keyword evidence="3" id="KW-1185">Reference proteome</keyword>
<evidence type="ECO:0000313" key="3">
    <source>
        <dbReference type="Proteomes" id="UP000279859"/>
    </source>
</evidence>
<dbReference type="OrthoDB" id="5121353at2"/>
<organism evidence="2 3">
    <name type="scientific">Cryobacterium tepidiphilum</name>
    <dbReference type="NCBI Taxonomy" id="2486026"/>
    <lineage>
        <taxon>Bacteria</taxon>
        <taxon>Bacillati</taxon>
        <taxon>Actinomycetota</taxon>
        <taxon>Actinomycetes</taxon>
        <taxon>Micrococcales</taxon>
        <taxon>Microbacteriaceae</taxon>
        <taxon>Cryobacterium</taxon>
    </lineage>
</organism>
<dbReference type="EMBL" id="RDSR01000005">
    <property type="protein sequence ID" value="RNE64118.1"/>
    <property type="molecule type" value="Genomic_DNA"/>
</dbReference>
<keyword evidence="1" id="KW-0472">Membrane</keyword>
<evidence type="ECO:0000256" key="1">
    <source>
        <dbReference type="SAM" id="Phobius"/>
    </source>
</evidence>
<keyword evidence="1" id="KW-1133">Transmembrane helix</keyword>
<dbReference type="PROSITE" id="PS51257">
    <property type="entry name" value="PROKAR_LIPOPROTEIN"/>
    <property type="match status" value="1"/>
</dbReference>